<keyword evidence="4" id="KW-1185">Reference proteome</keyword>
<organism evidence="3 4">
    <name type="scientific">Stachybotrys elegans</name>
    <dbReference type="NCBI Taxonomy" id="80388"/>
    <lineage>
        <taxon>Eukaryota</taxon>
        <taxon>Fungi</taxon>
        <taxon>Dikarya</taxon>
        <taxon>Ascomycota</taxon>
        <taxon>Pezizomycotina</taxon>
        <taxon>Sordariomycetes</taxon>
        <taxon>Hypocreomycetidae</taxon>
        <taxon>Hypocreales</taxon>
        <taxon>Stachybotryaceae</taxon>
        <taxon>Stachybotrys</taxon>
    </lineage>
</organism>
<accession>A0A8K0T029</accession>
<dbReference type="EMBL" id="JAGPNK010000001">
    <property type="protein sequence ID" value="KAH7327803.1"/>
    <property type="molecule type" value="Genomic_DNA"/>
</dbReference>
<feature type="transmembrane region" description="Helical" evidence="2">
    <location>
        <begin position="27"/>
        <end position="49"/>
    </location>
</feature>
<evidence type="ECO:0000256" key="1">
    <source>
        <dbReference type="SAM" id="MobiDB-lite"/>
    </source>
</evidence>
<dbReference type="Proteomes" id="UP000813444">
    <property type="component" value="Unassembled WGS sequence"/>
</dbReference>
<feature type="transmembrane region" description="Helical" evidence="2">
    <location>
        <begin position="108"/>
        <end position="125"/>
    </location>
</feature>
<gene>
    <name evidence="3" type="ORF">B0I35DRAFT_1517</name>
</gene>
<keyword evidence="2" id="KW-0812">Transmembrane</keyword>
<proteinExistence type="predicted"/>
<evidence type="ECO:0000313" key="4">
    <source>
        <dbReference type="Proteomes" id="UP000813444"/>
    </source>
</evidence>
<name>A0A8K0T029_9HYPO</name>
<comment type="caution">
    <text evidence="3">The sequence shown here is derived from an EMBL/GenBank/DDBJ whole genome shotgun (WGS) entry which is preliminary data.</text>
</comment>
<feature type="transmembrane region" description="Helical" evidence="2">
    <location>
        <begin position="82"/>
        <end position="101"/>
    </location>
</feature>
<feature type="region of interest" description="Disordered" evidence="1">
    <location>
        <begin position="165"/>
        <end position="227"/>
    </location>
</feature>
<keyword evidence="2" id="KW-1133">Transmembrane helix</keyword>
<reference evidence="3" key="1">
    <citation type="journal article" date="2021" name="Nat. Commun.">
        <title>Genetic determinants of endophytism in the Arabidopsis root mycobiome.</title>
        <authorList>
            <person name="Mesny F."/>
            <person name="Miyauchi S."/>
            <person name="Thiergart T."/>
            <person name="Pickel B."/>
            <person name="Atanasova L."/>
            <person name="Karlsson M."/>
            <person name="Huettel B."/>
            <person name="Barry K.W."/>
            <person name="Haridas S."/>
            <person name="Chen C."/>
            <person name="Bauer D."/>
            <person name="Andreopoulos W."/>
            <person name="Pangilinan J."/>
            <person name="LaButti K."/>
            <person name="Riley R."/>
            <person name="Lipzen A."/>
            <person name="Clum A."/>
            <person name="Drula E."/>
            <person name="Henrissat B."/>
            <person name="Kohler A."/>
            <person name="Grigoriev I.V."/>
            <person name="Martin F.M."/>
            <person name="Hacquard S."/>
        </authorList>
    </citation>
    <scope>NUCLEOTIDE SEQUENCE</scope>
    <source>
        <strain evidence="3">MPI-CAGE-CH-0235</strain>
    </source>
</reference>
<keyword evidence="2" id="KW-0472">Membrane</keyword>
<sequence length="227" mass="24032">MPRQRAFFSVEAPPRRPEDKNFEDNNVALWAIAIFASALGSVWAVFAFYQSLLVPAASALFSASSGIAWCLSAAVIAIQPALFISIATVFLVCSVSQGFVVDRFLEGFALNWAMAIGNVAILPAFERLSPGNLALPTAALFSSRYPTSISTQHVPLLTCTASSRASSRLSRPLPSPTSPRRSLPSPLSASSARLPSAQPSSTATLSSPSGPWAEAHNPAFPQFSSFS</sequence>
<evidence type="ECO:0000313" key="3">
    <source>
        <dbReference type="EMBL" id="KAH7327803.1"/>
    </source>
</evidence>
<feature type="compositionally biased region" description="Low complexity" evidence="1">
    <location>
        <begin position="165"/>
        <end position="201"/>
    </location>
</feature>
<feature type="transmembrane region" description="Helical" evidence="2">
    <location>
        <begin position="56"/>
        <end position="76"/>
    </location>
</feature>
<protein>
    <submittedName>
        <fullName evidence="3">Uncharacterized protein</fullName>
    </submittedName>
</protein>
<evidence type="ECO:0000256" key="2">
    <source>
        <dbReference type="SAM" id="Phobius"/>
    </source>
</evidence>
<dbReference type="AlphaFoldDB" id="A0A8K0T029"/>